<evidence type="ECO:0000313" key="1">
    <source>
        <dbReference type="EMBL" id="KAJ7738311.1"/>
    </source>
</evidence>
<evidence type="ECO:0000313" key="2">
    <source>
        <dbReference type="Proteomes" id="UP001215598"/>
    </source>
</evidence>
<keyword evidence="2" id="KW-1185">Reference proteome</keyword>
<comment type="caution">
    <text evidence="1">The sequence shown here is derived from an EMBL/GenBank/DDBJ whole genome shotgun (WGS) entry which is preliminary data.</text>
</comment>
<accession>A0AAD7IBG6</accession>
<gene>
    <name evidence="1" type="ORF">B0H16DRAFT_1465763</name>
</gene>
<dbReference type="EMBL" id="JARKIB010000112">
    <property type="protein sequence ID" value="KAJ7738311.1"/>
    <property type="molecule type" value="Genomic_DNA"/>
</dbReference>
<dbReference type="AlphaFoldDB" id="A0AAD7IBG6"/>
<sequence length="122" mass="14275">MDAAVVKFEHNNGLNQRAQLFKCVNQTQPPEQSWRKQFWGIEANLMPLLRGSQSSQWYDKNVWIFHHIQTNIPGWMRVKIDTQGFGVQSMHARPSHRFPTGYTGGYTSEKCKSHTLGWRMRL</sequence>
<organism evidence="1 2">
    <name type="scientific">Mycena metata</name>
    <dbReference type="NCBI Taxonomy" id="1033252"/>
    <lineage>
        <taxon>Eukaryota</taxon>
        <taxon>Fungi</taxon>
        <taxon>Dikarya</taxon>
        <taxon>Basidiomycota</taxon>
        <taxon>Agaricomycotina</taxon>
        <taxon>Agaricomycetes</taxon>
        <taxon>Agaricomycetidae</taxon>
        <taxon>Agaricales</taxon>
        <taxon>Marasmiineae</taxon>
        <taxon>Mycenaceae</taxon>
        <taxon>Mycena</taxon>
    </lineage>
</organism>
<reference evidence="1" key="1">
    <citation type="submission" date="2023-03" db="EMBL/GenBank/DDBJ databases">
        <title>Massive genome expansion in bonnet fungi (Mycena s.s.) driven by repeated elements and novel gene families across ecological guilds.</title>
        <authorList>
            <consortium name="Lawrence Berkeley National Laboratory"/>
            <person name="Harder C.B."/>
            <person name="Miyauchi S."/>
            <person name="Viragh M."/>
            <person name="Kuo A."/>
            <person name="Thoen E."/>
            <person name="Andreopoulos B."/>
            <person name="Lu D."/>
            <person name="Skrede I."/>
            <person name="Drula E."/>
            <person name="Henrissat B."/>
            <person name="Morin E."/>
            <person name="Kohler A."/>
            <person name="Barry K."/>
            <person name="LaButti K."/>
            <person name="Morin E."/>
            <person name="Salamov A."/>
            <person name="Lipzen A."/>
            <person name="Mereny Z."/>
            <person name="Hegedus B."/>
            <person name="Baldrian P."/>
            <person name="Stursova M."/>
            <person name="Weitz H."/>
            <person name="Taylor A."/>
            <person name="Grigoriev I.V."/>
            <person name="Nagy L.G."/>
            <person name="Martin F."/>
            <person name="Kauserud H."/>
        </authorList>
    </citation>
    <scope>NUCLEOTIDE SEQUENCE</scope>
    <source>
        <strain evidence="1">CBHHK182m</strain>
    </source>
</reference>
<name>A0AAD7IBG6_9AGAR</name>
<dbReference type="Proteomes" id="UP001215598">
    <property type="component" value="Unassembled WGS sequence"/>
</dbReference>
<protein>
    <submittedName>
        <fullName evidence="1">Uncharacterized protein</fullName>
    </submittedName>
</protein>
<proteinExistence type="predicted"/>